<dbReference type="SUPFAM" id="SSF55031">
    <property type="entry name" value="Bacterial exopeptidase dimerisation domain"/>
    <property type="match status" value="1"/>
</dbReference>
<evidence type="ECO:0000256" key="2">
    <source>
        <dbReference type="ARBA" id="ARBA00006153"/>
    </source>
</evidence>
<keyword evidence="7" id="KW-1185">Reference proteome</keyword>
<evidence type="ECO:0000256" key="1">
    <source>
        <dbReference type="ARBA" id="ARBA00003007"/>
    </source>
</evidence>
<comment type="caution">
    <text evidence="6">The sequence shown here is derived from an EMBL/GenBank/DDBJ whole genome shotgun (WGS) entry which is preliminary data.</text>
</comment>
<reference evidence="6" key="1">
    <citation type="submission" date="2020-10" db="EMBL/GenBank/DDBJ databases">
        <authorList>
            <person name="Han B."/>
            <person name="Lu T."/>
            <person name="Zhao Q."/>
            <person name="Huang X."/>
            <person name="Zhao Y."/>
        </authorList>
    </citation>
    <scope>NUCLEOTIDE SEQUENCE</scope>
</reference>
<evidence type="ECO:0000256" key="3">
    <source>
        <dbReference type="ARBA" id="ARBA00022729"/>
    </source>
</evidence>
<keyword evidence="4" id="KW-0378">Hydrolase</keyword>
<gene>
    <name evidence="6" type="ORF">NCGR_LOCUS43697</name>
</gene>
<dbReference type="PANTHER" id="PTHR11014:SF140">
    <property type="entry name" value="IAA-AMINO ACID HYDROLASE ILR1-LIKE 3"/>
    <property type="match status" value="1"/>
</dbReference>
<dbReference type="InterPro" id="IPR036264">
    <property type="entry name" value="Bact_exopeptidase_dim_dom"/>
</dbReference>
<dbReference type="EMBL" id="CAJGYO010000011">
    <property type="protein sequence ID" value="CAD6260262.1"/>
    <property type="molecule type" value="Genomic_DNA"/>
</dbReference>
<sequence length="502" mass="54839">MAIPLLLLLLVLSSASADEYGDELLRRAWGEREWMVSVRRRIHAHPELAFREHRTAALVREELERLGLPIRAVAGTGVVADVGSGAPPFVALRADMDALPLQELVEWEHKSKVDGVMHACGHDVHTAMLLGAAKLLSQRKDQLKGTVRLLFQPAEEGGAGASHMISEGVLDGVEAIFAMHVDYRIPTGVIAAHPGPTQAAVCFFEAKIEGKTGMAETPHLNVDPIVTASLAILSLQQLISREDDPLHSQVVSVTYVKAGKALDATPDVVEFGGTLRSLTTEGLYRLQRRVKEVVEGQAAVHRCKGAVDMKSEDYPMYPAVVNDEKLHRHVEDVSRRLLGPDKVEPGEKIMAGEDFAFYQQLIPGVMFGIGIRNEKVVEGQAAVHRCKGAVDMKVEDYPIYPAVVNDERLHRYVEDVGRGLLGPGKVRPGEKIMAGEDFAFYQQLVPGIMFGIGIRNEKAGSVYSVHNPYFFVDEDVIPVGAALHAAIAELYFTEGSSLNKDS</sequence>
<dbReference type="Pfam" id="PF01546">
    <property type="entry name" value="Peptidase_M20"/>
    <property type="match status" value="2"/>
</dbReference>
<evidence type="ECO:0008006" key="8">
    <source>
        <dbReference type="Google" id="ProtNLM"/>
    </source>
</evidence>
<evidence type="ECO:0000313" key="7">
    <source>
        <dbReference type="Proteomes" id="UP000604825"/>
    </source>
</evidence>
<dbReference type="GO" id="GO:0009850">
    <property type="term" value="P:auxin metabolic process"/>
    <property type="evidence" value="ECO:0007669"/>
    <property type="project" value="InterPro"/>
</dbReference>
<dbReference type="InterPro" id="IPR002933">
    <property type="entry name" value="Peptidase_M20"/>
</dbReference>
<feature type="chain" id="PRO_5032270013" description="Peptidase M20 dimerisation domain-containing protein" evidence="5">
    <location>
        <begin position="18"/>
        <end position="502"/>
    </location>
</feature>
<dbReference type="OrthoDB" id="6119954at2759"/>
<organism evidence="6 7">
    <name type="scientific">Miscanthus lutarioriparius</name>
    <dbReference type="NCBI Taxonomy" id="422564"/>
    <lineage>
        <taxon>Eukaryota</taxon>
        <taxon>Viridiplantae</taxon>
        <taxon>Streptophyta</taxon>
        <taxon>Embryophyta</taxon>
        <taxon>Tracheophyta</taxon>
        <taxon>Spermatophyta</taxon>
        <taxon>Magnoliopsida</taxon>
        <taxon>Liliopsida</taxon>
        <taxon>Poales</taxon>
        <taxon>Poaceae</taxon>
        <taxon>PACMAD clade</taxon>
        <taxon>Panicoideae</taxon>
        <taxon>Andropogonodae</taxon>
        <taxon>Andropogoneae</taxon>
        <taxon>Saccharinae</taxon>
        <taxon>Miscanthus</taxon>
    </lineage>
</organism>
<feature type="signal peptide" evidence="5">
    <location>
        <begin position="1"/>
        <end position="17"/>
    </location>
</feature>
<dbReference type="InterPro" id="IPR044757">
    <property type="entry name" value="ILR1-like_Hyd"/>
</dbReference>
<evidence type="ECO:0000256" key="4">
    <source>
        <dbReference type="ARBA" id="ARBA00022801"/>
    </source>
</evidence>
<dbReference type="Gene3D" id="3.30.70.360">
    <property type="match status" value="1"/>
</dbReference>
<dbReference type="NCBIfam" id="TIGR01891">
    <property type="entry name" value="amidohydrolases"/>
    <property type="match status" value="1"/>
</dbReference>
<dbReference type="SUPFAM" id="SSF53187">
    <property type="entry name" value="Zn-dependent exopeptidases"/>
    <property type="match status" value="2"/>
</dbReference>
<evidence type="ECO:0000256" key="5">
    <source>
        <dbReference type="SAM" id="SignalP"/>
    </source>
</evidence>
<dbReference type="AlphaFoldDB" id="A0A811QM99"/>
<dbReference type="Proteomes" id="UP000604825">
    <property type="component" value="Unassembled WGS sequence"/>
</dbReference>
<protein>
    <recommendedName>
        <fullName evidence="8">Peptidase M20 dimerisation domain-containing protein</fullName>
    </recommendedName>
</protein>
<dbReference type="InterPro" id="IPR017439">
    <property type="entry name" value="Amidohydrolase"/>
</dbReference>
<keyword evidence="3 5" id="KW-0732">Signal</keyword>
<evidence type="ECO:0000313" key="6">
    <source>
        <dbReference type="EMBL" id="CAD6260262.1"/>
    </source>
</evidence>
<dbReference type="Gene3D" id="3.40.630.10">
    <property type="entry name" value="Zn peptidases"/>
    <property type="match status" value="2"/>
</dbReference>
<accession>A0A811QM99</accession>
<comment type="function">
    <text evidence="1">Hydrolyzes certain amino acid conjugates of the plant growth regulator indole-3-acetic acid (IAA).</text>
</comment>
<dbReference type="GO" id="GO:0016787">
    <property type="term" value="F:hydrolase activity"/>
    <property type="evidence" value="ECO:0007669"/>
    <property type="project" value="UniProtKB-KW"/>
</dbReference>
<dbReference type="PANTHER" id="PTHR11014">
    <property type="entry name" value="PEPTIDASE M20 FAMILY MEMBER"/>
    <property type="match status" value="1"/>
</dbReference>
<dbReference type="CDD" id="cd08017">
    <property type="entry name" value="M20_IAA_Hyd"/>
    <property type="match status" value="1"/>
</dbReference>
<name>A0A811QM99_9POAL</name>
<dbReference type="FunFam" id="3.30.70.360:FF:000001">
    <property type="entry name" value="N-acetyldiaminopimelate deacetylase"/>
    <property type="match status" value="1"/>
</dbReference>
<comment type="similarity">
    <text evidence="2">Belongs to the peptidase M20 family.</text>
</comment>
<proteinExistence type="inferred from homology"/>